<evidence type="ECO:0000256" key="2">
    <source>
        <dbReference type="ARBA" id="ARBA00022723"/>
    </source>
</evidence>
<dbReference type="AlphaFoldDB" id="A0AAW7ZB50"/>
<dbReference type="PROSITE" id="PS51435">
    <property type="entry name" value="AP_NUCLEASE_F1_4"/>
    <property type="match status" value="1"/>
</dbReference>
<dbReference type="EC" id="3.1.11.2" evidence="9"/>
<dbReference type="NCBIfam" id="TIGR00195">
    <property type="entry name" value="exoDNase_III"/>
    <property type="match status" value="1"/>
</dbReference>
<evidence type="ECO:0000256" key="1">
    <source>
        <dbReference type="ARBA" id="ARBA00007092"/>
    </source>
</evidence>
<dbReference type="InterPro" id="IPR020847">
    <property type="entry name" value="AP_endonuclease_F1_BS"/>
</dbReference>
<dbReference type="Proteomes" id="UP001172911">
    <property type="component" value="Unassembled WGS sequence"/>
</dbReference>
<evidence type="ECO:0000256" key="7">
    <source>
        <dbReference type="PIRSR" id="PIRSR604808-3"/>
    </source>
</evidence>
<dbReference type="SUPFAM" id="SSF56219">
    <property type="entry name" value="DNase I-like"/>
    <property type="match status" value="1"/>
</dbReference>
<dbReference type="Gene3D" id="3.60.10.10">
    <property type="entry name" value="Endonuclease/exonuclease/phosphatase"/>
    <property type="match status" value="1"/>
</dbReference>
<accession>A0AAW7ZB50</accession>
<reference evidence="9" key="1">
    <citation type="journal article" date="2023" name="J. Hazard. Mater.">
        <title>Anaerobic biodegradation of pyrene and benzo[a]pyrene by a new sulfate-reducing Desulforamulus aquiferis strain DSA.</title>
        <authorList>
            <person name="Zhang Z."/>
            <person name="Sun J."/>
            <person name="Gong X."/>
            <person name="Wang C."/>
            <person name="Wang H."/>
        </authorList>
    </citation>
    <scope>NUCLEOTIDE SEQUENCE</scope>
    <source>
        <strain evidence="9">DSA</strain>
    </source>
</reference>
<keyword evidence="3 9" id="KW-0378">Hydrolase</keyword>
<dbReference type="InterPro" id="IPR036691">
    <property type="entry name" value="Endo/exonu/phosph_ase_sf"/>
</dbReference>
<feature type="binding site" evidence="6">
    <location>
        <position position="153"/>
    </location>
    <ligand>
        <name>Mg(2+)</name>
        <dbReference type="ChEBI" id="CHEBI:18420"/>
        <label>1</label>
    </ligand>
</feature>
<dbReference type="NCBIfam" id="TIGR00633">
    <property type="entry name" value="xth"/>
    <property type="match status" value="1"/>
</dbReference>
<dbReference type="GO" id="GO:0008311">
    <property type="term" value="F:double-stranded DNA 3'-5' DNA exonuclease activity"/>
    <property type="evidence" value="ECO:0007669"/>
    <property type="project" value="UniProtKB-EC"/>
</dbReference>
<keyword evidence="6" id="KW-0464">Manganese</keyword>
<evidence type="ECO:0000313" key="9">
    <source>
        <dbReference type="EMBL" id="MDO7786523.1"/>
    </source>
</evidence>
<feature type="active site" description="Proton acceptor" evidence="5">
    <location>
        <position position="254"/>
    </location>
</feature>
<comment type="cofactor">
    <cofactor evidence="6">
        <name>Mg(2+)</name>
        <dbReference type="ChEBI" id="CHEBI:18420"/>
    </cofactor>
    <cofactor evidence="6">
        <name>Mn(2+)</name>
        <dbReference type="ChEBI" id="CHEBI:29035"/>
    </cofactor>
    <text evidence="6">Probably binds two magnesium or manganese ions per subunit.</text>
</comment>
<keyword evidence="4 6" id="KW-0460">Magnesium</keyword>
<gene>
    <name evidence="9" type="primary">xth</name>
    <name evidence="9" type="ORF">P6N53_04715</name>
</gene>
<evidence type="ECO:0000256" key="3">
    <source>
        <dbReference type="ARBA" id="ARBA00022801"/>
    </source>
</evidence>
<keyword evidence="2 6" id="KW-0479">Metal-binding</keyword>
<name>A0AAW7ZB50_9FIRM</name>
<dbReference type="PANTHER" id="PTHR43250:SF2">
    <property type="entry name" value="EXODEOXYRIBONUCLEASE III"/>
    <property type="match status" value="1"/>
</dbReference>
<evidence type="ECO:0000256" key="5">
    <source>
        <dbReference type="PIRSR" id="PIRSR604808-1"/>
    </source>
</evidence>
<evidence type="ECO:0000313" key="10">
    <source>
        <dbReference type="Proteomes" id="UP001172911"/>
    </source>
</evidence>
<feature type="site" description="Transition state stabilizer" evidence="7">
    <location>
        <position position="153"/>
    </location>
</feature>
<feature type="binding site" evidence="6">
    <location>
        <position position="12"/>
    </location>
    <ligand>
        <name>Mg(2+)</name>
        <dbReference type="ChEBI" id="CHEBI:18420"/>
        <label>1</label>
    </ligand>
</feature>
<dbReference type="GO" id="GO:0004519">
    <property type="term" value="F:endonuclease activity"/>
    <property type="evidence" value="ECO:0007669"/>
    <property type="project" value="InterPro"/>
</dbReference>
<evidence type="ECO:0000256" key="6">
    <source>
        <dbReference type="PIRSR" id="PIRSR604808-2"/>
    </source>
</evidence>
<evidence type="ECO:0000259" key="8">
    <source>
        <dbReference type="Pfam" id="PF03372"/>
    </source>
</evidence>
<dbReference type="InterPro" id="IPR037493">
    <property type="entry name" value="ExoIII-like"/>
</dbReference>
<dbReference type="GO" id="GO:0006281">
    <property type="term" value="P:DNA repair"/>
    <property type="evidence" value="ECO:0007669"/>
    <property type="project" value="InterPro"/>
</dbReference>
<dbReference type="PANTHER" id="PTHR43250">
    <property type="entry name" value="EXODEOXYRIBONUCLEASE III"/>
    <property type="match status" value="1"/>
</dbReference>
<feature type="site" description="Interaction with DNA substrate" evidence="7">
    <location>
        <position position="254"/>
    </location>
</feature>
<feature type="binding site" evidence="6">
    <location>
        <position position="39"/>
    </location>
    <ligand>
        <name>Mg(2+)</name>
        <dbReference type="ChEBI" id="CHEBI:18420"/>
        <label>1</label>
    </ligand>
</feature>
<dbReference type="PROSITE" id="PS00726">
    <property type="entry name" value="AP_NUCLEASE_F1_1"/>
    <property type="match status" value="1"/>
</dbReference>
<dbReference type="GO" id="GO:0003677">
    <property type="term" value="F:DNA binding"/>
    <property type="evidence" value="ECO:0007669"/>
    <property type="project" value="InterPro"/>
</dbReference>
<feature type="domain" description="Endonuclease/exonuclease/phosphatase" evidence="8">
    <location>
        <begin position="9"/>
        <end position="254"/>
    </location>
</feature>
<dbReference type="GO" id="GO:0046872">
    <property type="term" value="F:metal ion binding"/>
    <property type="evidence" value="ECO:0007669"/>
    <property type="project" value="UniProtKB-KW"/>
</dbReference>
<protein>
    <submittedName>
        <fullName evidence="9">Exodeoxyribonuclease III</fullName>
        <ecNumber evidence="9">3.1.11.2</ecNumber>
    </submittedName>
</protein>
<feature type="binding site" evidence="6">
    <location>
        <position position="151"/>
    </location>
    <ligand>
        <name>Mg(2+)</name>
        <dbReference type="ChEBI" id="CHEBI:18420"/>
        <label>1</label>
    </ligand>
</feature>
<dbReference type="Pfam" id="PF03372">
    <property type="entry name" value="Exo_endo_phos"/>
    <property type="match status" value="1"/>
</dbReference>
<dbReference type="InterPro" id="IPR004808">
    <property type="entry name" value="AP_endonuc_1"/>
</dbReference>
<evidence type="ECO:0000256" key="4">
    <source>
        <dbReference type="ARBA" id="ARBA00022842"/>
    </source>
</evidence>
<dbReference type="InterPro" id="IPR005135">
    <property type="entry name" value="Endo/exonuclease/phosphatase"/>
</dbReference>
<organism evidence="9 10">
    <name type="scientific">Desulforamulus aquiferis</name>
    <dbReference type="NCBI Taxonomy" id="1397668"/>
    <lineage>
        <taxon>Bacteria</taxon>
        <taxon>Bacillati</taxon>
        <taxon>Bacillota</taxon>
        <taxon>Clostridia</taxon>
        <taxon>Eubacteriales</taxon>
        <taxon>Peptococcaceae</taxon>
        <taxon>Desulforamulus</taxon>
    </lineage>
</organism>
<feature type="active site" description="Proton donor/acceptor" evidence="5">
    <location>
        <position position="151"/>
    </location>
</feature>
<comment type="caution">
    <text evidence="9">The sequence shown here is derived from an EMBL/GenBank/DDBJ whole genome shotgun (WGS) entry which is preliminary data.</text>
</comment>
<keyword evidence="10" id="KW-1185">Reference proteome</keyword>
<comment type="similarity">
    <text evidence="1">Belongs to the DNA repair enzymes AP/ExoA family.</text>
</comment>
<proteinExistence type="inferred from homology"/>
<feature type="active site" evidence="5">
    <location>
        <position position="110"/>
    </location>
</feature>
<feature type="site" description="Important for catalytic activity" evidence="7">
    <location>
        <position position="224"/>
    </location>
</feature>
<feature type="binding site" evidence="6">
    <location>
        <position position="253"/>
    </location>
    <ligand>
        <name>Mg(2+)</name>
        <dbReference type="ChEBI" id="CHEBI:18420"/>
        <label>1</label>
    </ligand>
</feature>
<dbReference type="CDD" id="cd09086">
    <property type="entry name" value="ExoIII-like_AP-endo"/>
    <property type="match status" value="1"/>
</dbReference>
<sequence length="265" mass="30302">MIALYFKIASFNINSVRARKEMLIQWLGENKPDVVCLQETKVINADFPAACLLEAGYNSLFKGRKSYNGVAILSPHQINPLNSDLGSIAEPDEARLIAAEIKGIPIVNTYIPQGQSPESDKFSYKISWIKALKEYFDSNFKPDEPLLWLGDFNVAPEPEDVHAPKRLLGRVGFHPTEHEALDYVKSWGFKDIFRLHHQSEGGHFTFWDYRVPKALDRNLGWRIDHIWATAPLAKRSTKAWIDIEPRRKVKPSDHTFILAEFNIDS</sequence>
<reference evidence="9" key="2">
    <citation type="submission" date="2023-03" db="EMBL/GenBank/DDBJ databases">
        <authorList>
            <person name="Zhang Z."/>
        </authorList>
    </citation>
    <scope>NUCLEOTIDE SEQUENCE</scope>
    <source>
        <strain evidence="9">DSA</strain>
    </source>
</reference>
<feature type="binding site" evidence="6">
    <location>
        <position position="254"/>
    </location>
    <ligand>
        <name>Mg(2+)</name>
        <dbReference type="ChEBI" id="CHEBI:18420"/>
        <label>1</label>
    </ligand>
</feature>
<dbReference type="EMBL" id="JARPTC010000005">
    <property type="protein sequence ID" value="MDO7786523.1"/>
    <property type="molecule type" value="Genomic_DNA"/>
</dbReference>